<dbReference type="PATRIC" id="fig|1121098.3.peg.939"/>
<comment type="subunit">
    <text evidence="15">F-type ATPases have 2 components, F(1) - the catalytic core - and F(0) - the membrane proton channel. F(1) has five subunits: alpha(3), beta(3), gamma(1), delta(1), epsilon(1). F(0) has three main subunits: a(1), b(2) and c(10-14). The alpha and beta chains form an alternating ring which encloses part of the gamma chain. F(1) is attached to F(0) by a central stalk formed by the gamma and epsilon chains, while a peripheral stalk is formed by the delta and b chains.</text>
</comment>
<evidence type="ECO:0000256" key="14">
    <source>
        <dbReference type="ARBA" id="ARBA00037847"/>
    </source>
</evidence>
<keyword evidence="17" id="KW-0175">Coiled coil</keyword>
<comment type="similarity">
    <text evidence="1 15 16">Belongs to the ATPase B chain family.</text>
</comment>
<organism evidence="18 19">
    <name type="scientific">Phocaeicola massiliensis B84634 = Timone 84634 = DSM 17679 = JCM 13223</name>
    <dbReference type="NCBI Taxonomy" id="1121098"/>
    <lineage>
        <taxon>Bacteria</taxon>
        <taxon>Pseudomonadati</taxon>
        <taxon>Bacteroidota</taxon>
        <taxon>Bacteroidia</taxon>
        <taxon>Bacteroidales</taxon>
        <taxon>Bacteroidaceae</taxon>
        <taxon>Phocaeicola</taxon>
    </lineage>
</organism>
<evidence type="ECO:0000256" key="16">
    <source>
        <dbReference type="RuleBase" id="RU003848"/>
    </source>
</evidence>
<evidence type="ECO:0000256" key="3">
    <source>
        <dbReference type="ARBA" id="ARBA00022475"/>
    </source>
</evidence>
<keyword evidence="9 15" id="KW-0472">Membrane</keyword>
<keyword evidence="3 15" id="KW-1003">Cell membrane</keyword>
<protein>
    <recommendedName>
        <fullName evidence="15">ATP synthase subunit b</fullName>
    </recommendedName>
    <alternativeName>
        <fullName evidence="15">ATP synthase F(0) sector subunit b</fullName>
    </alternativeName>
    <alternativeName>
        <fullName evidence="15">ATPase subunit I</fullName>
    </alternativeName>
    <alternativeName>
        <fullName evidence="15">F-type ATPase subunit b</fullName>
        <shortName evidence="15">F-ATPase subunit b</shortName>
    </alternativeName>
</protein>
<reference evidence="18 19" key="1">
    <citation type="submission" date="2013-04" db="EMBL/GenBank/DDBJ databases">
        <title>The Genome Sequence of Bacteroides massiliensis DSM 17679.</title>
        <authorList>
            <consortium name="The Broad Institute Genomics Platform"/>
            <person name="Earl A."/>
            <person name="Ward D."/>
            <person name="Feldgarden M."/>
            <person name="Gevers D."/>
            <person name="Martens E."/>
            <person name="Fenner L."/>
            <person name="Roux V."/>
            <person name="Mallet M.N."/>
            <person name="Raoult D."/>
            <person name="Walker B."/>
            <person name="Young S."/>
            <person name="Zeng Q."/>
            <person name="Gargeya S."/>
            <person name="Fitzgerald M."/>
            <person name="Haas B."/>
            <person name="Abouelleil A."/>
            <person name="Allen A.W."/>
            <person name="Alvarado L."/>
            <person name="Arachchi H.M."/>
            <person name="Berlin A.M."/>
            <person name="Chapman S.B."/>
            <person name="Gainer-Dewar J."/>
            <person name="Goldberg J."/>
            <person name="Griggs A."/>
            <person name="Gujja S."/>
            <person name="Hansen M."/>
            <person name="Howarth C."/>
            <person name="Imamovic A."/>
            <person name="Ireland A."/>
            <person name="Larimer J."/>
            <person name="McCowan C."/>
            <person name="Murphy C."/>
            <person name="Pearson M."/>
            <person name="Poon T.W."/>
            <person name="Priest M."/>
            <person name="Roberts A."/>
            <person name="Saif S."/>
            <person name="Shea T."/>
            <person name="Sisk P."/>
            <person name="Sykes S."/>
            <person name="Wortman J."/>
            <person name="Nusbaum C."/>
            <person name="Birren B."/>
        </authorList>
    </citation>
    <scope>NUCLEOTIDE SEQUENCE [LARGE SCALE GENOMIC DNA]</scope>
    <source>
        <strain evidence="19">B84634 / Timone 84634 / DSM 17679 / JCM 13223</strain>
    </source>
</reference>
<keyword evidence="8 15" id="KW-0406">Ion transport</keyword>
<dbReference type="GO" id="GO:0046933">
    <property type="term" value="F:proton-transporting ATP synthase activity, rotational mechanism"/>
    <property type="evidence" value="ECO:0007669"/>
    <property type="project" value="UniProtKB-UniRule"/>
</dbReference>
<evidence type="ECO:0000256" key="9">
    <source>
        <dbReference type="ARBA" id="ARBA00023136"/>
    </source>
</evidence>
<keyword evidence="7 15" id="KW-1133">Transmembrane helix</keyword>
<evidence type="ECO:0000256" key="4">
    <source>
        <dbReference type="ARBA" id="ARBA00022547"/>
    </source>
</evidence>
<evidence type="ECO:0000256" key="8">
    <source>
        <dbReference type="ARBA" id="ARBA00023065"/>
    </source>
</evidence>
<dbReference type="GO" id="GO:0046961">
    <property type="term" value="F:proton-transporting ATPase activity, rotational mechanism"/>
    <property type="evidence" value="ECO:0007669"/>
    <property type="project" value="TreeGrafter"/>
</dbReference>
<name>U6RJQ2_9BACT</name>
<keyword evidence="6 15" id="KW-0375">Hydrogen ion transport</keyword>
<dbReference type="CDD" id="cd06503">
    <property type="entry name" value="ATP-synt_Fo_b"/>
    <property type="match status" value="1"/>
</dbReference>
<dbReference type="OrthoDB" id="9795289at2"/>
<feature type="coiled-coil region" evidence="17">
    <location>
        <begin position="44"/>
        <end position="71"/>
    </location>
</feature>
<comment type="caution">
    <text evidence="18">The sequence shown here is derived from an EMBL/GenBank/DDBJ whole genome shotgun (WGS) entry which is preliminary data.</text>
</comment>
<dbReference type="NCBIfam" id="TIGR01144">
    <property type="entry name" value="ATP_synt_b"/>
    <property type="match status" value="1"/>
</dbReference>
<dbReference type="eggNOG" id="COG0711">
    <property type="taxonomic scope" value="Bacteria"/>
</dbReference>
<dbReference type="InterPro" id="IPR005864">
    <property type="entry name" value="ATP_synth_F0_bsu_bac"/>
</dbReference>
<accession>U6RJQ2</accession>
<dbReference type="GO" id="GO:0005886">
    <property type="term" value="C:plasma membrane"/>
    <property type="evidence" value="ECO:0007669"/>
    <property type="project" value="UniProtKB-SubCell"/>
</dbReference>
<dbReference type="GO" id="GO:0045259">
    <property type="term" value="C:proton-transporting ATP synthase complex"/>
    <property type="evidence" value="ECO:0007669"/>
    <property type="project" value="UniProtKB-KW"/>
</dbReference>
<dbReference type="HOGENOM" id="CLU_079215_4_1_10"/>
<dbReference type="SUPFAM" id="SSF81573">
    <property type="entry name" value="F1F0 ATP synthase subunit B, membrane domain"/>
    <property type="match status" value="1"/>
</dbReference>
<evidence type="ECO:0000256" key="11">
    <source>
        <dbReference type="ARBA" id="ARBA00025198"/>
    </source>
</evidence>
<evidence type="ECO:0000256" key="6">
    <source>
        <dbReference type="ARBA" id="ARBA00022781"/>
    </source>
</evidence>
<evidence type="ECO:0000256" key="17">
    <source>
        <dbReference type="SAM" id="Coils"/>
    </source>
</evidence>
<evidence type="ECO:0000256" key="2">
    <source>
        <dbReference type="ARBA" id="ARBA00022448"/>
    </source>
</evidence>
<evidence type="ECO:0000313" key="18">
    <source>
        <dbReference type="EMBL" id="EOA56740.1"/>
    </source>
</evidence>
<evidence type="ECO:0000256" key="15">
    <source>
        <dbReference type="HAMAP-Rule" id="MF_01398"/>
    </source>
</evidence>
<dbReference type="PANTHER" id="PTHR33445:SF1">
    <property type="entry name" value="ATP SYNTHASE SUBUNIT B"/>
    <property type="match status" value="1"/>
</dbReference>
<proteinExistence type="inferred from homology"/>
<dbReference type="GeneID" id="60063031"/>
<evidence type="ECO:0000256" key="1">
    <source>
        <dbReference type="ARBA" id="ARBA00005513"/>
    </source>
</evidence>
<feature type="transmembrane region" description="Helical" evidence="15">
    <location>
        <begin position="12"/>
        <end position="34"/>
    </location>
</feature>
<dbReference type="InterPro" id="IPR002146">
    <property type="entry name" value="ATP_synth_b/b'su_bac/chlpt"/>
</dbReference>
<evidence type="ECO:0000256" key="5">
    <source>
        <dbReference type="ARBA" id="ARBA00022692"/>
    </source>
</evidence>
<dbReference type="EMBL" id="AQHY01000010">
    <property type="protein sequence ID" value="EOA56740.1"/>
    <property type="molecule type" value="Genomic_DNA"/>
</dbReference>
<dbReference type="STRING" id="1121098.HMPREF1534_00930"/>
<dbReference type="AlphaFoldDB" id="U6RJQ2"/>
<evidence type="ECO:0000313" key="19">
    <source>
        <dbReference type="Proteomes" id="UP000017831"/>
    </source>
</evidence>
<comment type="function">
    <text evidence="11 15">F(1)F(0) ATP synthase produces ATP from ADP in the presence of a proton or sodium gradient. F-type ATPases consist of two structural domains, F(1) containing the extramembraneous catalytic core and F(0) containing the membrane proton channel, linked together by a central stalk and a peripheral stalk. During catalysis, ATP synthesis in the catalytic domain of F(1) is coupled via a rotary mechanism of the central stalk subunits to proton translocation.</text>
</comment>
<dbReference type="HAMAP" id="MF_01398">
    <property type="entry name" value="ATP_synth_b_bprime"/>
    <property type="match status" value="1"/>
</dbReference>
<dbReference type="InterPro" id="IPR050059">
    <property type="entry name" value="ATP_synthase_B_chain"/>
</dbReference>
<keyword evidence="2 15" id="KW-0813">Transport</keyword>
<dbReference type="GO" id="GO:0012505">
    <property type="term" value="C:endomembrane system"/>
    <property type="evidence" value="ECO:0007669"/>
    <property type="project" value="UniProtKB-SubCell"/>
</dbReference>
<evidence type="ECO:0000256" key="12">
    <source>
        <dbReference type="ARBA" id="ARBA00025614"/>
    </source>
</evidence>
<evidence type="ECO:0000256" key="13">
    <source>
        <dbReference type="ARBA" id="ARBA00026054"/>
    </source>
</evidence>
<dbReference type="Gene3D" id="1.20.5.620">
    <property type="entry name" value="F1F0 ATP synthase subunit B, membrane domain"/>
    <property type="match status" value="1"/>
</dbReference>
<dbReference type="InterPro" id="IPR028987">
    <property type="entry name" value="ATP_synth_B-like_membr_sf"/>
</dbReference>
<keyword evidence="4 15" id="KW-0138">CF(0)</keyword>
<keyword evidence="5 15" id="KW-0812">Transmembrane</keyword>
<dbReference type="RefSeq" id="WP_005937695.1">
    <property type="nucleotide sequence ID" value="NZ_KB890397.1"/>
</dbReference>
<comment type="subcellular location">
    <subcellularLocation>
        <location evidence="15">Cell membrane</location>
        <topology evidence="15">Single-pass membrane protein</topology>
    </subcellularLocation>
    <subcellularLocation>
        <location evidence="14">Endomembrane system</location>
        <topology evidence="14">Single-pass membrane protein</topology>
    </subcellularLocation>
</comment>
<dbReference type="Proteomes" id="UP000017831">
    <property type="component" value="Unassembled WGS sequence"/>
</dbReference>
<comment type="function">
    <text evidence="12">Component of the F(0) channel, it forms part of the peripheral stalk, linking F(1) to F(0). The b'-subunit is a diverged and duplicated form of b found in plants and photosynthetic bacteria.</text>
</comment>
<evidence type="ECO:0000256" key="10">
    <source>
        <dbReference type="ARBA" id="ARBA00023310"/>
    </source>
</evidence>
<dbReference type="Pfam" id="PF00430">
    <property type="entry name" value="ATP-synt_B"/>
    <property type="match status" value="1"/>
</dbReference>
<evidence type="ECO:0000256" key="7">
    <source>
        <dbReference type="ARBA" id="ARBA00022989"/>
    </source>
</evidence>
<dbReference type="PANTHER" id="PTHR33445">
    <property type="entry name" value="ATP SYNTHASE SUBUNIT B', CHLOROPLASTIC"/>
    <property type="match status" value="1"/>
</dbReference>
<sequence>MSLLVPDSGLLFWMLLSFGIVFFVLAKYGFPVIVKMVNERKEYIDRSLVVAKEANEQLANLKAEGETIMAKAHEEQARILNEAAATRDRIIKEAKEQARIEGDKMMEEVKRQIQAEKEDAIRDIRRQVAVLSVDIAEKVLRKNLDDENKQTAMIDRLLDELTVSKN</sequence>
<comment type="subunit">
    <text evidence="13">F-type ATPases have 2 components, F(1) - the catalytic core - and F(0) - the membrane proton channel. F(1) has five subunits: alpha(3), beta(3), gamma(1), delta(1), epsilon(1). F(0) has four main subunits: a(1), b(2) and c(10-14). The alpha and beta chains form an alternating ring which encloses part of the gamma chain. F(1) is attached to F(0) by a central stalk formed by the gamma and epsilon chains, while a peripheral stalk is formed by the delta and b chains.</text>
</comment>
<gene>
    <name evidence="15" type="primary">atpF</name>
    <name evidence="18" type="ORF">HMPREF1534_00930</name>
</gene>
<keyword evidence="10 15" id="KW-0066">ATP synthesis</keyword>
<keyword evidence="19" id="KW-1185">Reference proteome</keyword>